<feature type="domain" description="NAD(P)-binding" evidence="1">
    <location>
        <begin position="20"/>
        <end position="328"/>
    </location>
</feature>
<protein>
    <submittedName>
        <fullName evidence="2">CDP-glucose 4,6-dehydratase</fullName>
    </submittedName>
</protein>
<dbReference type="Gene3D" id="3.40.50.720">
    <property type="entry name" value="NAD(P)-binding Rossmann-like Domain"/>
    <property type="match status" value="1"/>
</dbReference>
<gene>
    <name evidence="2" type="ORF">SAMN05660337_0744</name>
</gene>
<dbReference type="STRING" id="246191.SAMN05660337_0744"/>
<dbReference type="RefSeq" id="WP_092158326.1">
    <property type="nucleotide sequence ID" value="NZ_FNGA01000001.1"/>
</dbReference>
<proteinExistence type="predicted"/>
<dbReference type="InterPro" id="IPR016040">
    <property type="entry name" value="NAD(P)-bd_dom"/>
</dbReference>
<name>A0A1G9CNM2_9BACT</name>
<reference evidence="3" key="1">
    <citation type="submission" date="2016-10" db="EMBL/GenBank/DDBJ databases">
        <authorList>
            <person name="Varghese N."/>
            <person name="Submissions S."/>
        </authorList>
    </citation>
    <scope>NUCLEOTIDE SEQUENCE [LARGE SCALE GENOMIC DNA]</scope>
    <source>
        <strain evidence="3">DSM 16995</strain>
    </source>
</reference>
<evidence type="ECO:0000259" key="1">
    <source>
        <dbReference type="Pfam" id="PF16363"/>
    </source>
</evidence>
<dbReference type="SUPFAM" id="SSF51735">
    <property type="entry name" value="NAD(P)-binding Rossmann-fold domains"/>
    <property type="match status" value="1"/>
</dbReference>
<dbReference type="AlphaFoldDB" id="A0A1G9CNM2"/>
<dbReference type="NCBIfam" id="TIGR02622">
    <property type="entry name" value="CDP_4_6_dhtase"/>
    <property type="match status" value="1"/>
</dbReference>
<organism evidence="2 3">
    <name type="scientific">Maridesulfovibrio ferrireducens</name>
    <dbReference type="NCBI Taxonomy" id="246191"/>
    <lineage>
        <taxon>Bacteria</taxon>
        <taxon>Pseudomonadati</taxon>
        <taxon>Thermodesulfobacteriota</taxon>
        <taxon>Desulfovibrionia</taxon>
        <taxon>Desulfovibrionales</taxon>
        <taxon>Desulfovibrionaceae</taxon>
        <taxon>Maridesulfovibrio</taxon>
    </lineage>
</organism>
<sequence>MDAAIESLNSAPWYAGKRVLVTGHTGFCGSWLSQWLIREGAFVTGVALENDSPHALYKVLGLTGKMDSTLGDIRDRGVIADVFQRSRPDIVFHLAAQPLVKLSYEDPEETFESNVLGTLNILRAAHKVGTVKSFVNITSDKAYQNNEWCWGYRENDRIGGHDPYSCSKACADLLATSFHLSYCQSDSAMSLGTARAGNIIGGGDWAQDRIIPDICRAAIEKKPVVLRNPQGVRPWQHVLEPLRGYMALGKALYEGRFKGEAFNFGPGRESSCTVDELTKAMHRLIGGSIEYNVSPAAVHEAGLLTLDIAKSISRLGWKPVLKIEESLQLTAEFYLAQMDSPEKVPSMLDSQIEYYCNRLSE</sequence>
<keyword evidence="3" id="KW-1185">Reference proteome</keyword>
<dbReference type="Pfam" id="PF16363">
    <property type="entry name" value="GDP_Man_Dehyd"/>
    <property type="match status" value="1"/>
</dbReference>
<dbReference type="Gene3D" id="3.90.25.10">
    <property type="entry name" value="UDP-galactose 4-epimerase, domain 1"/>
    <property type="match status" value="1"/>
</dbReference>
<dbReference type="EMBL" id="FNGA01000001">
    <property type="protein sequence ID" value="SDK53290.1"/>
    <property type="molecule type" value="Genomic_DNA"/>
</dbReference>
<evidence type="ECO:0000313" key="3">
    <source>
        <dbReference type="Proteomes" id="UP000199053"/>
    </source>
</evidence>
<dbReference type="InterPro" id="IPR036291">
    <property type="entry name" value="NAD(P)-bd_dom_sf"/>
</dbReference>
<dbReference type="OrthoDB" id="9779041at2"/>
<dbReference type="Proteomes" id="UP000199053">
    <property type="component" value="Unassembled WGS sequence"/>
</dbReference>
<dbReference type="InterPro" id="IPR013445">
    <property type="entry name" value="CDP_4_6_deHydtase"/>
</dbReference>
<dbReference type="PANTHER" id="PTHR43000">
    <property type="entry name" value="DTDP-D-GLUCOSE 4,6-DEHYDRATASE-RELATED"/>
    <property type="match status" value="1"/>
</dbReference>
<accession>A0A1G9CNM2</accession>
<evidence type="ECO:0000313" key="2">
    <source>
        <dbReference type="EMBL" id="SDK53290.1"/>
    </source>
</evidence>